<accession>A0ABR3A1S0</accession>
<name>A0ABR3A1S0_9AGAR</name>
<protein>
    <recommendedName>
        <fullName evidence="3">F-box domain-containing protein</fullName>
    </recommendedName>
</protein>
<evidence type="ECO:0000313" key="1">
    <source>
        <dbReference type="EMBL" id="KAL0067445.1"/>
    </source>
</evidence>
<comment type="caution">
    <text evidence="1">The sequence shown here is derived from an EMBL/GenBank/DDBJ whole genome shotgun (WGS) entry which is preliminary data.</text>
</comment>
<gene>
    <name evidence="1" type="ORF">AAF712_005432</name>
</gene>
<proteinExistence type="predicted"/>
<reference evidence="1 2" key="1">
    <citation type="submission" date="2024-05" db="EMBL/GenBank/DDBJ databases">
        <title>A draft genome resource for the thread blight pathogen Marasmius tenuissimus strain MS-2.</title>
        <authorList>
            <person name="Yulfo-Soto G.E."/>
            <person name="Baruah I.K."/>
            <person name="Amoako-Attah I."/>
            <person name="Bukari Y."/>
            <person name="Meinhardt L.W."/>
            <person name="Bailey B.A."/>
            <person name="Cohen S.P."/>
        </authorList>
    </citation>
    <scope>NUCLEOTIDE SEQUENCE [LARGE SCALE GENOMIC DNA]</scope>
    <source>
        <strain evidence="1 2">MS-2</strain>
    </source>
</reference>
<organism evidence="1 2">
    <name type="scientific">Marasmius tenuissimus</name>
    <dbReference type="NCBI Taxonomy" id="585030"/>
    <lineage>
        <taxon>Eukaryota</taxon>
        <taxon>Fungi</taxon>
        <taxon>Dikarya</taxon>
        <taxon>Basidiomycota</taxon>
        <taxon>Agaricomycotina</taxon>
        <taxon>Agaricomycetes</taxon>
        <taxon>Agaricomycetidae</taxon>
        <taxon>Agaricales</taxon>
        <taxon>Marasmiineae</taxon>
        <taxon>Marasmiaceae</taxon>
        <taxon>Marasmius</taxon>
    </lineage>
</organism>
<keyword evidence="2" id="KW-1185">Reference proteome</keyword>
<evidence type="ECO:0000313" key="2">
    <source>
        <dbReference type="Proteomes" id="UP001437256"/>
    </source>
</evidence>
<dbReference type="EMBL" id="JBBXMP010000025">
    <property type="protein sequence ID" value="KAL0067445.1"/>
    <property type="molecule type" value="Genomic_DNA"/>
</dbReference>
<dbReference type="Proteomes" id="UP001437256">
    <property type="component" value="Unassembled WGS sequence"/>
</dbReference>
<evidence type="ECO:0008006" key="3">
    <source>
        <dbReference type="Google" id="ProtNLM"/>
    </source>
</evidence>
<sequence length="309" mass="34979">MNERNPGSSIKAFPPEICDLIISYLSDYPHILRKVMLNVQHFGSLDHLEMVDVQWDALWRDDGLGLLNAPVMKQVTTMFLGAVEVEYLDDVAAFIGHAFPRLHQLVVSLEVFSDGNEDEDEGSDIDEAEVALWDVSTNPPPPPHGWTKFVVQDHPMYPTPTGYWWRWFTKAKFTGLRSITLGGIPKEDYPLIEAYLGVAGHSLVHLGVGVACLEDLDLFVGHRILRSCTNIESLRISQPGRVIHERWAKAESTKVFRHMFSSFTARHLRIVLLPVTEDWHMVDYGIRVEGALTGERFPSLESVEFINDS</sequence>